<feature type="transmembrane region" description="Helical" evidence="1">
    <location>
        <begin position="154"/>
        <end position="173"/>
    </location>
</feature>
<protein>
    <recommendedName>
        <fullName evidence="4">Ferric oxidoreductase domain-containing protein</fullName>
    </recommendedName>
</protein>
<comment type="caution">
    <text evidence="2">The sequence shown here is derived from an EMBL/GenBank/DDBJ whole genome shotgun (WGS) entry which is preliminary data.</text>
</comment>
<accession>A0ABP8XXE0</accession>
<gene>
    <name evidence="2" type="ORF">GCM10023349_38410</name>
</gene>
<evidence type="ECO:0000313" key="3">
    <source>
        <dbReference type="Proteomes" id="UP001499974"/>
    </source>
</evidence>
<evidence type="ECO:0000256" key="1">
    <source>
        <dbReference type="SAM" id="Phobius"/>
    </source>
</evidence>
<evidence type="ECO:0008006" key="4">
    <source>
        <dbReference type="Google" id="ProtNLM"/>
    </source>
</evidence>
<evidence type="ECO:0000313" key="2">
    <source>
        <dbReference type="EMBL" id="GAA4715263.1"/>
    </source>
</evidence>
<proteinExistence type="predicted"/>
<keyword evidence="3" id="KW-1185">Reference proteome</keyword>
<reference evidence="3" key="1">
    <citation type="journal article" date="2019" name="Int. J. Syst. Evol. Microbiol.">
        <title>The Global Catalogue of Microorganisms (GCM) 10K type strain sequencing project: providing services to taxonomists for standard genome sequencing and annotation.</title>
        <authorList>
            <consortium name="The Broad Institute Genomics Platform"/>
            <consortium name="The Broad Institute Genome Sequencing Center for Infectious Disease"/>
            <person name="Wu L."/>
            <person name="Ma J."/>
        </authorList>
    </citation>
    <scope>NUCLEOTIDE SEQUENCE [LARGE SCALE GENOMIC DNA]</scope>
    <source>
        <strain evidence="3">JCM 18531</strain>
    </source>
</reference>
<dbReference type="EMBL" id="BAABKM010000003">
    <property type="protein sequence ID" value="GAA4715263.1"/>
    <property type="molecule type" value="Genomic_DNA"/>
</dbReference>
<feature type="transmembrane region" description="Helical" evidence="1">
    <location>
        <begin position="47"/>
        <end position="68"/>
    </location>
</feature>
<keyword evidence="1" id="KW-0472">Membrane</keyword>
<name>A0ABP8XXE0_9ACTN</name>
<dbReference type="Proteomes" id="UP001499974">
    <property type="component" value="Unassembled WGS sequence"/>
</dbReference>
<organism evidence="2 3">
    <name type="scientific">Nocardioides conyzicola</name>
    <dbReference type="NCBI Taxonomy" id="1651781"/>
    <lineage>
        <taxon>Bacteria</taxon>
        <taxon>Bacillati</taxon>
        <taxon>Actinomycetota</taxon>
        <taxon>Actinomycetes</taxon>
        <taxon>Propionibacteriales</taxon>
        <taxon>Nocardioidaceae</taxon>
        <taxon>Nocardioides</taxon>
    </lineage>
</organism>
<keyword evidence="1" id="KW-0812">Transmembrane</keyword>
<feature type="transmembrane region" description="Helical" evidence="1">
    <location>
        <begin position="6"/>
        <end position="27"/>
    </location>
</feature>
<feature type="transmembrane region" description="Helical" evidence="1">
    <location>
        <begin position="88"/>
        <end position="108"/>
    </location>
</feature>
<feature type="transmembrane region" description="Helical" evidence="1">
    <location>
        <begin position="128"/>
        <end position="148"/>
    </location>
</feature>
<keyword evidence="1" id="KW-1133">Transmembrane helix</keyword>
<sequence length="199" mass="20854">MTLWYLARAAGFAALLAATASVTLGALSSGARARDPQSVDRRILRQLAHRSAAVVTLAMLALHVVLLVLDSYVDVSVTGVLVPFTAGYRGFALGLGTLAAYALLVVALTGAARGRIAASARGARTWRVVHLSAYAVWVLSMAHGLLAGSDTASWWTWPLYGACALSVVVASWIRVAAADDHHVAPLPTARRQLTSGGIR</sequence>
<dbReference type="RefSeq" id="WP_345523142.1">
    <property type="nucleotide sequence ID" value="NZ_BAABKM010000003.1"/>
</dbReference>